<comment type="caution">
    <text evidence="1">The sequence shown here is derived from an EMBL/GenBank/DDBJ whole genome shotgun (WGS) entry which is preliminary data.</text>
</comment>
<evidence type="ECO:0008006" key="3">
    <source>
        <dbReference type="Google" id="ProtNLM"/>
    </source>
</evidence>
<dbReference type="AlphaFoldDB" id="A0A918SZ86"/>
<dbReference type="InterPro" id="IPR010662">
    <property type="entry name" value="RBBP9/YdeN"/>
</dbReference>
<organism evidence="1 2">
    <name type="scientific">Streptomyces termitum</name>
    <dbReference type="NCBI Taxonomy" id="67368"/>
    <lineage>
        <taxon>Bacteria</taxon>
        <taxon>Bacillati</taxon>
        <taxon>Actinomycetota</taxon>
        <taxon>Actinomycetes</taxon>
        <taxon>Kitasatosporales</taxon>
        <taxon>Streptomycetaceae</taxon>
        <taxon>Streptomyces</taxon>
    </lineage>
</organism>
<dbReference type="SUPFAM" id="SSF53474">
    <property type="entry name" value="alpha/beta-Hydrolases"/>
    <property type="match status" value="1"/>
</dbReference>
<dbReference type="RefSeq" id="WP_189976105.1">
    <property type="nucleotide sequence ID" value="NZ_BMUL01000004.1"/>
</dbReference>
<evidence type="ECO:0000313" key="1">
    <source>
        <dbReference type="EMBL" id="GHA76099.1"/>
    </source>
</evidence>
<name>A0A918SZ86_9ACTN</name>
<dbReference type="Pfam" id="PF06821">
    <property type="entry name" value="Ser_hydrolase"/>
    <property type="match status" value="1"/>
</dbReference>
<dbReference type="Gene3D" id="3.40.50.1820">
    <property type="entry name" value="alpha/beta hydrolase"/>
    <property type="match status" value="1"/>
</dbReference>
<dbReference type="InterPro" id="IPR029058">
    <property type="entry name" value="AB_hydrolase_fold"/>
</dbReference>
<evidence type="ECO:0000313" key="2">
    <source>
        <dbReference type="Proteomes" id="UP000644020"/>
    </source>
</evidence>
<gene>
    <name evidence="1" type="ORF">GCM10010305_18580</name>
</gene>
<dbReference type="EMBL" id="BMUL01000004">
    <property type="protein sequence ID" value="GHA76099.1"/>
    <property type="molecule type" value="Genomic_DNA"/>
</dbReference>
<reference evidence="1" key="1">
    <citation type="journal article" date="2014" name="Int. J. Syst. Evol. Microbiol.">
        <title>Complete genome sequence of Corynebacterium casei LMG S-19264T (=DSM 44701T), isolated from a smear-ripened cheese.</title>
        <authorList>
            <consortium name="US DOE Joint Genome Institute (JGI-PGF)"/>
            <person name="Walter F."/>
            <person name="Albersmeier A."/>
            <person name="Kalinowski J."/>
            <person name="Ruckert C."/>
        </authorList>
    </citation>
    <scope>NUCLEOTIDE SEQUENCE</scope>
    <source>
        <strain evidence="1">JCM 4518</strain>
    </source>
</reference>
<dbReference type="Proteomes" id="UP000644020">
    <property type="component" value="Unassembled WGS sequence"/>
</dbReference>
<proteinExistence type="predicted"/>
<dbReference type="GO" id="GO:0016787">
    <property type="term" value="F:hydrolase activity"/>
    <property type="evidence" value="ECO:0007669"/>
    <property type="project" value="InterPro"/>
</dbReference>
<sequence>MVLIHGNAGASVEGIWFPYLRRELEALGAEVVAETFPDPIKGRMRYWLPYLTDVIRPDERTVVVGHSSGALAAFRYAERAPLLGTFAVAGHHTDCGFELERRSGFFDEPWDWAAIRANQRFIEQFHSKDDPWVPFEVAEELHALTGSTFTALDGMGHFGSYDQRMDTFPELLAALRRRLAAPGPAAPTPPGEAP</sequence>
<accession>A0A918SZ86</accession>
<dbReference type="PANTHER" id="PTHR15394">
    <property type="entry name" value="SERINE HYDROLASE RBBP9"/>
    <property type="match status" value="1"/>
</dbReference>
<dbReference type="PANTHER" id="PTHR15394:SF3">
    <property type="entry name" value="SERINE HYDROLASE RBBP9"/>
    <property type="match status" value="1"/>
</dbReference>
<reference evidence="1" key="2">
    <citation type="submission" date="2020-09" db="EMBL/GenBank/DDBJ databases">
        <authorList>
            <person name="Sun Q."/>
            <person name="Ohkuma M."/>
        </authorList>
    </citation>
    <scope>NUCLEOTIDE SEQUENCE</scope>
    <source>
        <strain evidence="1">JCM 4518</strain>
    </source>
</reference>
<protein>
    <recommendedName>
        <fullName evidence="3">Esterase</fullName>
    </recommendedName>
</protein>
<keyword evidence="2" id="KW-1185">Reference proteome</keyword>